<protein>
    <submittedName>
        <fullName evidence="1">Uncharacterized protein</fullName>
    </submittedName>
</protein>
<dbReference type="AlphaFoldDB" id="A0A1G7HRK4"/>
<evidence type="ECO:0000313" key="2">
    <source>
        <dbReference type="Proteomes" id="UP000198994"/>
    </source>
</evidence>
<evidence type="ECO:0000313" key="1">
    <source>
        <dbReference type="EMBL" id="SDF03070.1"/>
    </source>
</evidence>
<proteinExistence type="predicted"/>
<organism evidence="1 2">
    <name type="scientific">Salipiger thiooxidans</name>
    <dbReference type="NCBI Taxonomy" id="282683"/>
    <lineage>
        <taxon>Bacteria</taxon>
        <taxon>Pseudomonadati</taxon>
        <taxon>Pseudomonadota</taxon>
        <taxon>Alphaproteobacteria</taxon>
        <taxon>Rhodobacterales</taxon>
        <taxon>Roseobacteraceae</taxon>
        <taxon>Salipiger</taxon>
    </lineage>
</organism>
<dbReference type="Proteomes" id="UP000198994">
    <property type="component" value="Unassembled WGS sequence"/>
</dbReference>
<dbReference type="OrthoDB" id="7845699at2"/>
<name>A0A1G7HRK4_9RHOB</name>
<keyword evidence="2" id="KW-1185">Reference proteome</keyword>
<dbReference type="EMBL" id="FNAV01000011">
    <property type="protein sequence ID" value="SDF03070.1"/>
    <property type="molecule type" value="Genomic_DNA"/>
</dbReference>
<dbReference type="RefSeq" id="WP_131822033.1">
    <property type="nucleotide sequence ID" value="NZ_FNAV01000011.1"/>
</dbReference>
<gene>
    <name evidence="1" type="ORF">SAMN04488105_111124</name>
</gene>
<reference evidence="2" key="1">
    <citation type="submission" date="2016-10" db="EMBL/GenBank/DDBJ databases">
        <authorList>
            <person name="Varghese N."/>
            <person name="Submissions S."/>
        </authorList>
    </citation>
    <scope>NUCLEOTIDE SEQUENCE [LARGE SCALE GENOMIC DNA]</scope>
    <source>
        <strain evidence="2">DSM 10146</strain>
    </source>
</reference>
<accession>A0A1G7HRK4</accession>
<sequence>MFKCYIQMPVEDLFANILLETRQISDGLRHLDVFSGAMERASFLRDLAMLSGHKWIGTEAGKNLDPIIRILEAELDAETTMITQVFHGHNDPDHGAVGSVEKRRELTARGEAASSMLQSLRRLQCMLEVADARIKAERIVNLRLQV</sequence>